<feature type="region of interest" description="Disordered" evidence="1">
    <location>
        <begin position="143"/>
        <end position="164"/>
    </location>
</feature>
<accession>A0ABV5EXQ2</accession>
<proteinExistence type="predicted"/>
<dbReference type="EMBL" id="JBHMEZ010000001">
    <property type="protein sequence ID" value="MFB9051713.1"/>
    <property type="molecule type" value="Genomic_DNA"/>
</dbReference>
<feature type="compositionally biased region" description="Low complexity" evidence="1">
    <location>
        <begin position="150"/>
        <end position="161"/>
    </location>
</feature>
<keyword evidence="3" id="KW-1185">Reference proteome</keyword>
<protein>
    <submittedName>
        <fullName evidence="2">Energy transducer TonB</fullName>
    </submittedName>
</protein>
<gene>
    <name evidence="2" type="ORF">ACFFVB_01365</name>
</gene>
<evidence type="ECO:0000256" key="1">
    <source>
        <dbReference type="SAM" id="MobiDB-lite"/>
    </source>
</evidence>
<evidence type="ECO:0000313" key="2">
    <source>
        <dbReference type="EMBL" id="MFB9051713.1"/>
    </source>
</evidence>
<sequence>MKLIDTHKAALITALIAGIVLLTMFNAHLTQHDTLISETYYTMPSEEETAKALEQKRLEEQSQQSKTETNKAFNDTKTNKHFAKAYTPIAPPKAYDKSRFTQTEDITKSQDLLEDTNTTSEDNNLDADEISSFNSVNSILKATSRKKSKSNASNGNNSSNKIAMNTSVNKNSSMHYSLVNRTHVYLPTPIYLCEASGKIVINITVNPAGKVVDTYVNTASNSKNECLIDSALEYAKKARFSSDASKPSQIGSITFYFEGKN</sequence>
<comment type="caution">
    <text evidence="2">The sequence shown here is derived from an EMBL/GenBank/DDBJ whole genome shotgun (WGS) entry which is preliminary data.</text>
</comment>
<evidence type="ECO:0000313" key="3">
    <source>
        <dbReference type="Proteomes" id="UP001589605"/>
    </source>
</evidence>
<reference evidence="2 3" key="1">
    <citation type="submission" date="2024-09" db="EMBL/GenBank/DDBJ databases">
        <authorList>
            <person name="Sun Q."/>
            <person name="Mori K."/>
        </authorList>
    </citation>
    <scope>NUCLEOTIDE SEQUENCE [LARGE SCALE GENOMIC DNA]</scope>
    <source>
        <strain evidence="2 3">CECT 8286</strain>
    </source>
</reference>
<feature type="region of interest" description="Disordered" evidence="1">
    <location>
        <begin position="106"/>
        <end position="126"/>
    </location>
</feature>
<organism evidence="2 3">
    <name type="scientific">Formosa undariae</name>
    <dbReference type="NCBI Taxonomy" id="1325436"/>
    <lineage>
        <taxon>Bacteria</taxon>
        <taxon>Pseudomonadati</taxon>
        <taxon>Bacteroidota</taxon>
        <taxon>Flavobacteriia</taxon>
        <taxon>Flavobacteriales</taxon>
        <taxon>Flavobacteriaceae</taxon>
        <taxon>Formosa</taxon>
    </lineage>
</organism>
<name>A0ABV5EXQ2_9FLAO</name>
<dbReference type="Proteomes" id="UP001589605">
    <property type="component" value="Unassembled WGS sequence"/>
</dbReference>
<dbReference type="RefSeq" id="WP_382380392.1">
    <property type="nucleotide sequence ID" value="NZ_JBHMEZ010000001.1"/>
</dbReference>